<dbReference type="GeneID" id="20310251"/>
<evidence type="ECO:0000313" key="6">
    <source>
        <dbReference type="Proteomes" id="UP000007304"/>
    </source>
</evidence>
<comment type="similarity">
    <text evidence="2">Belongs to the major facilitator superfamily. Monocarboxylate porter (TC 2.A.1.13) family.</text>
</comment>
<dbReference type="InterPro" id="IPR050327">
    <property type="entry name" value="Proton-linked_MCT"/>
</dbReference>
<dbReference type="eggNOG" id="KOG2504">
    <property type="taxonomic scope" value="Eukaryota"/>
</dbReference>
<keyword evidence="3" id="KW-1133">Transmembrane helix</keyword>
<evidence type="ECO:0000313" key="5">
    <source>
        <dbReference type="EMBL" id="EHY57582.1"/>
    </source>
</evidence>
<feature type="transmembrane region" description="Helical" evidence="3">
    <location>
        <begin position="20"/>
        <end position="42"/>
    </location>
</feature>
<dbReference type="InterPro" id="IPR020846">
    <property type="entry name" value="MFS_dom"/>
</dbReference>
<proteinExistence type="inferred from homology"/>
<feature type="transmembrane region" description="Helical" evidence="3">
    <location>
        <begin position="54"/>
        <end position="75"/>
    </location>
</feature>
<dbReference type="Proteomes" id="UP000007304">
    <property type="component" value="Unassembled WGS sequence"/>
</dbReference>
<comment type="subcellular location">
    <subcellularLocation>
        <location evidence="1">Membrane</location>
        <topology evidence="1">Multi-pass membrane protein</topology>
    </subcellularLocation>
</comment>
<keyword evidence="3" id="KW-0812">Transmembrane</keyword>
<dbReference type="RefSeq" id="XP_009158044.1">
    <property type="nucleotide sequence ID" value="XM_009159796.1"/>
</dbReference>
<dbReference type="VEuPathDB" id="FungiDB:HMPREF1120_05612"/>
<feature type="transmembrane region" description="Helical" evidence="3">
    <location>
        <begin position="81"/>
        <end position="98"/>
    </location>
</feature>
<dbReference type="PANTHER" id="PTHR11360:SF315">
    <property type="entry name" value="TRANSPORTER MCH2-RELATED"/>
    <property type="match status" value="1"/>
</dbReference>
<dbReference type="RefSeq" id="XP_009158043.1">
    <property type="nucleotide sequence ID" value="XM_009159795.1"/>
</dbReference>
<protein>
    <recommendedName>
        <fullName evidence="4">Major facilitator superfamily (MFS) profile domain-containing protein</fullName>
    </recommendedName>
</protein>
<dbReference type="AlphaFoldDB" id="H6C458"/>
<dbReference type="SUPFAM" id="SSF103473">
    <property type="entry name" value="MFS general substrate transporter"/>
    <property type="match status" value="1"/>
</dbReference>
<dbReference type="GO" id="GO:0022857">
    <property type="term" value="F:transmembrane transporter activity"/>
    <property type="evidence" value="ECO:0007669"/>
    <property type="project" value="InterPro"/>
</dbReference>
<evidence type="ECO:0000256" key="3">
    <source>
        <dbReference type="SAM" id="Phobius"/>
    </source>
</evidence>
<sequence>MVSMPEKVFSANLQCLPSRLGYAFIGSLSLTMTLLVSPIATVATQRYDIRKTMFVGVVLETASLLLASLATSIWHLFPTQGVLFGMGLGMMFIPTTAIDPQWFTKKRSLASGIAVFGAGLGGLVYSLVAEALIRNLSLT</sequence>
<accession>H6C458</accession>
<name>H6C458_EXODN</name>
<dbReference type="Pfam" id="PF07690">
    <property type="entry name" value="MFS_1"/>
    <property type="match status" value="1"/>
</dbReference>
<evidence type="ECO:0000256" key="1">
    <source>
        <dbReference type="ARBA" id="ARBA00004141"/>
    </source>
</evidence>
<evidence type="ECO:0000259" key="4">
    <source>
        <dbReference type="PROSITE" id="PS50850"/>
    </source>
</evidence>
<feature type="transmembrane region" description="Helical" evidence="3">
    <location>
        <begin position="110"/>
        <end position="133"/>
    </location>
</feature>
<dbReference type="InterPro" id="IPR011701">
    <property type="entry name" value="MFS"/>
</dbReference>
<dbReference type="Gene3D" id="1.20.1250.20">
    <property type="entry name" value="MFS general substrate transporter like domains"/>
    <property type="match status" value="1"/>
</dbReference>
<feature type="domain" description="Major facilitator superfamily (MFS) profile" evidence="4">
    <location>
        <begin position="1"/>
        <end position="139"/>
    </location>
</feature>
<keyword evidence="3" id="KW-0472">Membrane</keyword>
<dbReference type="PANTHER" id="PTHR11360">
    <property type="entry name" value="MONOCARBOXYLATE TRANSPORTER"/>
    <property type="match status" value="1"/>
</dbReference>
<dbReference type="InterPro" id="IPR036259">
    <property type="entry name" value="MFS_trans_sf"/>
</dbReference>
<keyword evidence="6" id="KW-1185">Reference proteome</keyword>
<organism evidence="5 6">
    <name type="scientific">Exophiala dermatitidis (strain ATCC 34100 / CBS 525.76 / NIH/UT8656)</name>
    <name type="common">Black yeast</name>
    <name type="synonym">Wangiella dermatitidis</name>
    <dbReference type="NCBI Taxonomy" id="858893"/>
    <lineage>
        <taxon>Eukaryota</taxon>
        <taxon>Fungi</taxon>
        <taxon>Dikarya</taxon>
        <taxon>Ascomycota</taxon>
        <taxon>Pezizomycotina</taxon>
        <taxon>Eurotiomycetes</taxon>
        <taxon>Chaetothyriomycetidae</taxon>
        <taxon>Chaetothyriales</taxon>
        <taxon>Herpotrichiellaceae</taxon>
        <taxon>Exophiala</taxon>
    </lineage>
</organism>
<dbReference type="GO" id="GO:0016020">
    <property type="term" value="C:membrane"/>
    <property type="evidence" value="ECO:0007669"/>
    <property type="project" value="UniProtKB-SubCell"/>
</dbReference>
<dbReference type="PROSITE" id="PS50850">
    <property type="entry name" value="MFS"/>
    <property type="match status" value="1"/>
</dbReference>
<dbReference type="EMBL" id="JH226134">
    <property type="protein sequence ID" value="EHY57582.1"/>
    <property type="molecule type" value="Genomic_DNA"/>
</dbReference>
<dbReference type="EMBL" id="JH226134">
    <property type="protein sequence ID" value="EHY57583.1"/>
    <property type="molecule type" value="Genomic_DNA"/>
</dbReference>
<reference evidence="5" key="1">
    <citation type="submission" date="2011-07" db="EMBL/GenBank/DDBJ databases">
        <title>The Genome Sequence of Exophiala (Wangiella) dermatitidis NIH/UT8656.</title>
        <authorList>
            <consortium name="The Broad Institute Genome Sequencing Platform"/>
            <person name="Cuomo C."/>
            <person name="Wang Z."/>
            <person name="Hunicke-Smith S."/>
            <person name="Szanislo P.J."/>
            <person name="Earl A."/>
            <person name="Young S.K."/>
            <person name="Zeng Q."/>
            <person name="Gargeya S."/>
            <person name="Fitzgerald M."/>
            <person name="Haas B."/>
            <person name="Abouelleil A."/>
            <person name="Alvarado L."/>
            <person name="Arachchi H.M."/>
            <person name="Berlin A."/>
            <person name="Brown A."/>
            <person name="Chapman S.B."/>
            <person name="Chen Z."/>
            <person name="Dunbar C."/>
            <person name="Freedman E."/>
            <person name="Gearin G."/>
            <person name="Gellesch M."/>
            <person name="Goldberg J."/>
            <person name="Griggs A."/>
            <person name="Gujja S."/>
            <person name="Heiman D."/>
            <person name="Howarth C."/>
            <person name="Larson L."/>
            <person name="Lui A."/>
            <person name="MacDonald P.J.P."/>
            <person name="Montmayeur A."/>
            <person name="Murphy C."/>
            <person name="Neiman D."/>
            <person name="Pearson M."/>
            <person name="Priest M."/>
            <person name="Roberts A."/>
            <person name="Saif S."/>
            <person name="Shea T."/>
            <person name="Shenoy N."/>
            <person name="Sisk P."/>
            <person name="Stolte C."/>
            <person name="Sykes S."/>
            <person name="Wortman J."/>
            <person name="Nusbaum C."/>
            <person name="Birren B."/>
        </authorList>
    </citation>
    <scope>NUCLEOTIDE SEQUENCE</scope>
    <source>
        <strain evidence="5">NIH/UT8656</strain>
    </source>
</reference>
<evidence type="ECO:0000256" key="2">
    <source>
        <dbReference type="ARBA" id="ARBA00006727"/>
    </source>
</evidence>
<dbReference type="HOGENOM" id="CLU_1845113_0_0_1"/>
<gene>
    <name evidence="5" type="ORF">HMPREF1120_05612</name>
</gene>